<dbReference type="Proteomes" id="UP000667802">
    <property type="component" value="Unassembled WGS sequence"/>
</dbReference>
<dbReference type="RefSeq" id="WP_208344937.1">
    <property type="nucleotide sequence ID" value="NZ_CAWQFN010000558.1"/>
</dbReference>
<feature type="transmembrane region" description="Helical" evidence="8">
    <location>
        <begin position="216"/>
        <end position="233"/>
    </location>
</feature>
<keyword evidence="5 8" id="KW-0812">Transmembrane</keyword>
<dbReference type="PANTHER" id="PTHR33908:SF3">
    <property type="entry name" value="UNDECAPRENYL PHOSPHATE-ALPHA-4-AMINO-4-DEOXY-L-ARABINOSE ARABINOSYL TRANSFERASE"/>
    <property type="match status" value="1"/>
</dbReference>
<evidence type="ECO:0000256" key="5">
    <source>
        <dbReference type="ARBA" id="ARBA00022692"/>
    </source>
</evidence>
<feature type="transmembrane region" description="Helical" evidence="8">
    <location>
        <begin position="7"/>
        <end position="26"/>
    </location>
</feature>
<dbReference type="Pfam" id="PF13231">
    <property type="entry name" value="PMT_2"/>
    <property type="match status" value="1"/>
</dbReference>
<keyword evidence="4 10" id="KW-0808">Transferase</keyword>
<accession>A0AAP5IAI2</accession>
<evidence type="ECO:0000259" key="9">
    <source>
        <dbReference type="Pfam" id="PF13231"/>
    </source>
</evidence>
<evidence type="ECO:0000313" key="11">
    <source>
        <dbReference type="Proteomes" id="UP000667802"/>
    </source>
</evidence>
<keyword evidence="7 8" id="KW-0472">Membrane</keyword>
<dbReference type="EC" id="2.4.-.-" evidence="10"/>
<evidence type="ECO:0000256" key="6">
    <source>
        <dbReference type="ARBA" id="ARBA00022989"/>
    </source>
</evidence>
<comment type="subcellular location">
    <subcellularLocation>
        <location evidence="1">Cell membrane</location>
        <topology evidence="1">Multi-pass membrane protein</topology>
    </subcellularLocation>
</comment>
<dbReference type="GO" id="GO:0016763">
    <property type="term" value="F:pentosyltransferase activity"/>
    <property type="evidence" value="ECO:0007669"/>
    <property type="project" value="TreeGrafter"/>
</dbReference>
<proteinExistence type="predicted"/>
<feature type="transmembrane region" description="Helical" evidence="8">
    <location>
        <begin position="281"/>
        <end position="299"/>
    </location>
</feature>
<feature type="transmembrane region" description="Helical" evidence="8">
    <location>
        <begin position="165"/>
        <end position="182"/>
    </location>
</feature>
<dbReference type="GO" id="GO:0010041">
    <property type="term" value="P:response to iron(III) ion"/>
    <property type="evidence" value="ECO:0007669"/>
    <property type="project" value="TreeGrafter"/>
</dbReference>
<keyword evidence="11" id="KW-1185">Reference proteome</keyword>
<feature type="transmembrane region" description="Helical" evidence="8">
    <location>
        <begin position="140"/>
        <end position="159"/>
    </location>
</feature>
<keyword evidence="6 8" id="KW-1133">Transmembrane helix</keyword>
<dbReference type="InterPro" id="IPR050297">
    <property type="entry name" value="LipidA_mod_glycosyltrf_83"/>
</dbReference>
<feature type="transmembrane region" description="Helical" evidence="8">
    <location>
        <begin position="414"/>
        <end position="433"/>
    </location>
</feature>
<keyword evidence="2" id="KW-1003">Cell membrane</keyword>
<evidence type="ECO:0000256" key="1">
    <source>
        <dbReference type="ARBA" id="ARBA00004651"/>
    </source>
</evidence>
<comment type="caution">
    <text evidence="10">The sequence shown here is derived from an EMBL/GenBank/DDBJ whole genome shotgun (WGS) entry which is preliminary data.</text>
</comment>
<keyword evidence="3 10" id="KW-0328">Glycosyltransferase</keyword>
<feature type="transmembrane region" description="Helical" evidence="8">
    <location>
        <begin position="194"/>
        <end position="210"/>
    </location>
</feature>
<reference evidence="11" key="1">
    <citation type="journal article" date="2021" name="Science">
        <title>Hunting the eagle killer: A cyanobacterial neurotoxin causes vacuolar myelinopathy.</title>
        <authorList>
            <person name="Breinlinger S."/>
            <person name="Phillips T.J."/>
            <person name="Haram B.N."/>
            <person name="Mares J."/>
            <person name="Martinez Yerena J.A."/>
            <person name="Hrouzek P."/>
            <person name="Sobotka R."/>
            <person name="Henderson W.M."/>
            <person name="Schmieder P."/>
            <person name="Williams S.M."/>
            <person name="Lauderdale J.D."/>
            <person name="Wilde H.D."/>
            <person name="Gerrin W."/>
            <person name="Kust A."/>
            <person name="Washington J.W."/>
            <person name="Wagner C."/>
            <person name="Geier B."/>
            <person name="Liebeke M."/>
            <person name="Enke H."/>
            <person name="Niedermeyer T.H.J."/>
            <person name="Wilde S.B."/>
        </authorList>
    </citation>
    <scope>NUCLEOTIDE SEQUENCE [LARGE SCALE GENOMIC DNA]</scope>
    <source>
        <strain evidence="11">Thurmond2011</strain>
    </source>
</reference>
<dbReference type="EMBL" id="JAALHA020000009">
    <property type="protein sequence ID" value="MDR9896724.1"/>
    <property type="molecule type" value="Genomic_DNA"/>
</dbReference>
<evidence type="ECO:0000256" key="3">
    <source>
        <dbReference type="ARBA" id="ARBA00022676"/>
    </source>
</evidence>
<name>A0AAP5IAI2_9CYAN</name>
<dbReference type="GO" id="GO:0005886">
    <property type="term" value="C:plasma membrane"/>
    <property type="evidence" value="ECO:0007669"/>
    <property type="project" value="UniProtKB-SubCell"/>
</dbReference>
<organism evidence="10 11">
    <name type="scientific">Aetokthonos hydrillicola Thurmond2011</name>
    <dbReference type="NCBI Taxonomy" id="2712845"/>
    <lineage>
        <taxon>Bacteria</taxon>
        <taxon>Bacillati</taxon>
        <taxon>Cyanobacteriota</taxon>
        <taxon>Cyanophyceae</taxon>
        <taxon>Nostocales</taxon>
        <taxon>Hapalosiphonaceae</taxon>
        <taxon>Aetokthonos</taxon>
    </lineage>
</organism>
<feature type="transmembrane region" description="Helical" evidence="8">
    <location>
        <begin position="377"/>
        <end position="394"/>
    </location>
</feature>
<dbReference type="AlphaFoldDB" id="A0AAP5IAI2"/>
<evidence type="ECO:0000256" key="8">
    <source>
        <dbReference type="SAM" id="Phobius"/>
    </source>
</evidence>
<gene>
    <name evidence="10" type="ORF">G7B40_019460</name>
</gene>
<feature type="domain" description="Glycosyltransferase RgtA/B/C/D-like" evidence="9">
    <location>
        <begin position="108"/>
        <end position="260"/>
    </location>
</feature>
<feature type="transmembrane region" description="Helical" evidence="8">
    <location>
        <begin position="306"/>
        <end position="323"/>
    </location>
</feature>
<feature type="transmembrane region" description="Helical" evidence="8">
    <location>
        <begin position="114"/>
        <end position="133"/>
    </location>
</feature>
<evidence type="ECO:0000256" key="4">
    <source>
        <dbReference type="ARBA" id="ARBA00022679"/>
    </source>
</evidence>
<protein>
    <submittedName>
        <fullName evidence="10">Glycosyltransferase family 39 protein</fullName>
        <ecNumber evidence="10">2.4.-.-</ecNumber>
    </submittedName>
</protein>
<evidence type="ECO:0000256" key="2">
    <source>
        <dbReference type="ARBA" id="ARBA00022475"/>
    </source>
</evidence>
<evidence type="ECO:0000256" key="7">
    <source>
        <dbReference type="ARBA" id="ARBA00023136"/>
    </source>
</evidence>
<dbReference type="InterPro" id="IPR038731">
    <property type="entry name" value="RgtA/B/C-like"/>
</dbReference>
<evidence type="ECO:0000313" key="10">
    <source>
        <dbReference type="EMBL" id="MDR9896724.1"/>
    </source>
</evidence>
<feature type="transmembrane region" description="Helical" evidence="8">
    <location>
        <begin position="242"/>
        <end position="261"/>
    </location>
</feature>
<dbReference type="GO" id="GO:0009103">
    <property type="term" value="P:lipopolysaccharide biosynthetic process"/>
    <property type="evidence" value="ECO:0007669"/>
    <property type="project" value="UniProtKB-ARBA"/>
</dbReference>
<feature type="transmembrane region" description="Helical" evidence="8">
    <location>
        <begin position="343"/>
        <end position="365"/>
    </location>
</feature>
<dbReference type="PANTHER" id="PTHR33908">
    <property type="entry name" value="MANNOSYLTRANSFERASE YKCB-RELATED"/>
    <property type="match status" value="1"/>
</dbReference>
<sequence>MAKHTMSLHYLSLAVAIALGAILRFWHLDLKPLWMDEVITAIFSLGKTYNDLPLDVVFPLERLQEIFTFQSGVSCPQIAQNIATQSTHPPLFFCLMHSWLGWVSPLGEAWVEKLRFLPALFGVGAIVVIYCVNRIAFCPSAGIAAAALMAVSPFAVYLSQEARHYTLPMLLIALALLTLVQIQQDLETRRKIRFWLWLGWAIVNSIGLYVNYFFILVFFAEIATLLVLMYWCRANILNKGKVLLPLVLSITGVLSSVLPWLSVILNHSQRGETDWLETGNYIAPVYQTFVGWILMIITLPVEHQPLPIVIISGLLMVLFGIWVGREAFKGLRELWSTPSTHLATLTLLSFSVWLLVEFFAIAYFLKKDITAVPRYNFVYYPSVCALIAASLTRIQKEPVLACAASTCSTWRSKFVVLLVGVISCIFVVSNLTFQKPFEPERVAQTMNQEPSVSLMVVMAYSNYQDVALGLSFALTLEQLRDASRVISSSAPTSDFAFFKQSPDFQLVWQKLSQLPTKVTNRLNLWIVAPGRRHRDYPQHIVIAKQTSCYIDSKEYYRIGIPYQLYRCK</sequence>